<dbReference type="GO" id="GO:0000978">
    <property type="term" value="F:RNA polymerase II cis-regulatory region sequence-specific DNA binding"/>
    <property type="evidence" value="ECO:0007669"/>
    <property type="project" value="TreeGrafter"/>
</dbReference>
<dbReference type="GO" id="GO:0008270">
    <property type="term" value="F:zinc ion binding"/>
    <property type="evidence" value="ECO:0007669"/>
    <property type="project" value="UniProtKB-KW"/>
</dbReference>
<accession>A0AAD5SXP0</accession>
<sequence length="248" mass="28347">MQNEVTTISSTGLIGDESLQFGYTINDESSSVDIPEISEQLMASLIADFKNSEPEYWDPSFDELVQLDESEAQIATTPFLSCKLEVSSPESKFEYLAEIDDVKFHSECENFLYIYDTNKLNTMTTGCKTSPIFADTPTPTFRPKTIRQNSWSSSGTYSRSEFFCHFENCTKIYKSNASLKYHVNRFHYKKLGEFVCDVCEKVYTTKNRLTVHKRNHTGERPFRCEIPGCGYSTTQKCALTTHGSRKHI</sequence>
<dbReference type="Gene3D" id="3.30.160.60">
    <property type="entry name" value="Classic Zinc Finger"/>
    <property type="match status" value="2"/>
</dbReference>
<organism evidence="8 9">
    <name type="scientific">Physocladia obscura</name>
    <dbReference type="NCBI Taxonomy" id="109957"/>
    <lineage>
        <taxon>Eukaryota</taxon>
        <taxon>Fungi</taxon>
        <taxon>Fungi incertae sedis</taxon>
        <taxon>Chytridiomycota</taxon>
        <taxon>Chytridiomycota incertae sedis</taxon>
        <taxon>Chytridiomycetes</taxon>
        <taxon>Chytridiales</taxon>
        <taxon>Chytriomycetaceae</taxon>
        <taxon>Physocladia</taxon>
    </lineage>
</organism>
<dbReference type="GO" id="GO:0000785">
    <property type="term" value="C:chromatin"/>
    <property type="evidence" value="ECO:0007669"/>
    <property type="project" value="TreeGrafter"/>
</dbReference>
<dbReference type="InterPro" id="IPR036236">
    <property type="entry name" value="Znf_C2H2_sf"/>
</dbReference>
<keyword evidence="3 6" id="KW-0863">Zinc-finger</keyword>
<feature type="domain" description="C2H2-type" evidence="7">
    <location>
        <begin position="194"/>
        <end position="221"/>
    </location>
</feature>
<proteinExistence type="predicted"/>
<keyword evidence="5" id="KW-0539">Nucleus</keyword>
<keyword evidence="1" id="KW-0479">Metal-binding</keyword>
<dbReference type="Pfam" id="PF00096">
    <property type="entry name" value="zf-C2H2"/>
    <property type="match status" value="1"/>
</dbReference>
<dbReference type="SUPFAM" id="SSF57667">
    <property type="entry name" value="beta-beta-alpha zinc fingers"/>
    <property type="match status" value="2"/>
</dbReference>
<evidence type="ECO:0000256" key="2">
    <source>
        <dbReference type="ARBA" id="ARBA00022737"/>
    </source>
</evidence>
<dbReference type="SMART" id="SM00355">
    <property type="entry name" value="ZnF_C2H2"/>
    <property type="match status" value="3"/>
</dbReference>
<name>A0AAD5SXP0_9FUNG</name>
<dbReference type="PANTHER" id="PTHR14003:SF23">
    <property type="entry name" value="ZINC FINGER PROTEIN 143"/>
    <property type="match status" value="1"/>
</dbReference>
<reference evidence="8" key="1">
    <citation type="submission" date="2020-05" db="EMBL/GenBank/DDBJ databases">
        <title>Phylogenomic resolution of chytrid fungi.</title>
        <authorList>
            <person name="Stajich J.E."/>
            <person name="Amses K."/>
            <person name="Simmons R."/>
            <person name="Seto K."/>
            <person name="Myers J."/>
            <person name="Bonds A."/>
            <person name="Quandt C.A."/>
            <person name="Barry K."/>
            <person name="Liu P."/>
            <person name="Grigoriev I."/>
            <person name="Longcore J.E."/>
            <person name="James T.Y."/>
        </authorList>
    </citation>
    <scope>NUCLEOTIDE SEQUENCE</scope>
    <source>
        <strain evidence="8">JEL0513</strain>
    </source>
</reference>
<dbReference type="PANTHER" id="PTHR14003">
    <property type="entry name" value="TRANSCRIPTIONAL REPRESSOR PROTEIN YY"/>
    <property type="match status" value="1"/>
</dbReference>
<evidence type="ECO:0000313" key="9">
    <source>
        <dbReference type="Proteomes" id="UP001211907"/>
    </source>
</evidence>
<evidence type="ECO:0000259" key="7">
    <source>
        <dbReference type="PROSITE" id="PS50157"/>
    </source>
</evidence>
<keyword evidence="4" id="KW-0862">Zinc</keyword>
<evidence type="ECO:0000313" key="8">
    <source>
        <dbReference type="EMBL" id="KAJ3112496.1"/>
    </source>
</evidence>
<evidence type="ECO:0000256" key="3">
    <source>
        <dbReference type="ARBA" id="ARBA00022771"/>
    </source>
</evidence>
<dbReference type="AlphaFoldDB" id="A0AAD5SXP0"/>
<protein>
    <recommendedName>
        <fullName evidence="7">C2H2-type domain-containing protein</fullName>
    </recommendedName>
</protein>
<dbReference type="EMBL" id="JADGJH010001536">
    <property type="protein sequence ID" value="KAJ3112496.1"/>
    <property type="molecule type" value="Genomic_DNA"/>
</dbReference>
<dbReference type="InterPro" id="IPR013087">
    <property type="entry name" value="Znf_C2H2_type"/>
</dbReference>
<comment type="caution">
    <text evidence="8">The sequence shown here is derived from an EMBL/GenBank/DDBJ whole genome shotgun (WGS) entry which is preliminary data.</text>
</comment>
<dbReference type="PROSITE" id="PS00028">
    <property type="entry name" value="ZINC_FINGER_C2H2_1"/>
    <property type="match status" value="1"/>
</dbReference>
<keyword evidence="2" id="KW-0677">Repeat</keyword>
<evidence type="ECO:0000256" key="5">
    <source>
        <dbReference type="ARBA" id="ARBA00023242"/>
    </source>
</evidence>
<evidence type="ECO:0000256" key="1">
    <source>
        <dbReference type="ARBA" id="ARBA00022723"/>
    </source>
</evidence>
<dbReference type="GO" id="GO:0005667">
    <property type="term" value="C:transcription regulator complex"/>
    <property type="evidence" value="ECO:0007669"/>
    <property type="project" value="TreeGrafter"/>
</dbReference>
<dbReference type="GO" id="GO:0031519">
    <property type="term" value="C:PcG protein complex"/>
    <property type="evidence" value="ECO:0007669"/>
    <property type="project" value="TreeGrafter"/>
</dbReference>
<evidence type="ECO:0000256" key="4">
    <source>
        <dbReference type="ARBA" id="ARBA00022833"/>
    </source>
</evidence>
<dbReference type="FunFam" id="3.30.160.60:FF:000446">
    <property type="entry name" value="Zinc finger protein"/>
    <property type="match status" value="1"/>
</dbReference>
<dbReference type="Proteomes" id="UP001211907">
    <property type="component" value="Unassembled WGS sequence"/>
</dbReference>
<evidence type="ECO:0000256" key="6">
    <source>
        <dbReference type="PROSITE-ProRule" id="PRU00042"/>
    </source>
</evidence>
<gene>
    <name evidence="8" type="ORF">HK100_002312</name>
</gene>
<dbReference type="PROSITE" id="PS50157">
    <property type="entry name" value="ZINC_FINGER_C2H2_2"/>
    <property type="match status" value="1"/>
</dbReference>
<dbReference type="GO" id="GO:0000981">
    <property type="term" value="F:DNA-binding transcription factor activity, RNA polymerase II-specific"/>
    <property type="evidence" value="ECO:0007669"/>
    <property type="project" value="TreeGrafter"/>
</dbReference>
<keyword evidence="9" id="KW-1185">Reference proteome</keyword>